<dbReference type="AlphaFoldDB" id="C9LFS0"/>
<name>C9LFS0_9BACT</name>
<dbReference type="STRING" id="626522.GCWU000325_01058"/>
<proteinExistence type="predicted"/>
<dbReference type="HOGENOM" id="CLU_3294558_0_0_10"/>
<sequence length="40" mass="4431">MGKRINACEAGLGLPRTFCFLLTAHADLRTTDTAPRRSLR</sequence>
<evidence type="ECO:0000313" key="1">
    <source>
        <dbReference type="EMBL" id="EEX71528.1"/>
    </source>
</evidence>
<organism evidence="1 2">
    <name type="scientific">Alloprevotella tannerae ATCC 51259</name>
    <dbReference type="NCBI Taxonomy" id="626522"/>
    <lineage>
        <taxon>Bacteria</taxon>
        <taxon>Pseudomonadati</taxon>
        <taxon>Bacteroidota</taxon>
        <taxon>Bacteroidia</taxon>
        <taxon>Bacteroidales</taxon>
        <taxon>Prevotellaceae</taxon>
        <taxon>Alloprevotella</taxon>
    </lineage>
</organism>
<dbReference type="EMBL" id="ACIJ02000018">
    <property type="protein sequence ID" value="EEX71528.1"/>
    <property type="molecule type" value="Genomic_DNA"/>
</dbReference>
<protein>
    <submittedName>
        <fullName evidence="1">Uncharacterized protein</fullName>
    </submittedName>
</protein>
<dbReference type="Proteomes" id="UP000003460">
    <property type="component" value="Unassembled WGS sequence"/>
</dbReference>
<comment type="caution">
    <text evidence="1">The sequence shown here is derived from an EMBL/GenBank/DDBJ whole genome shotgun (WGS) entry which is preliminary data.</text>
</comment>
<gene>
    <name evidence="1" type="ORF">GCWU000325_01058</name>
</gene>
<evidence type="ECO:0000313" key="2">
    <source>
        <dbReference type="Proteomes" id="UP000003460"/>
    </source>
</evidence>
<reference evidence="1" key="1">
    <citation type="submission" date="2009-09" db="EMBL/GenBank/DDBJ databases">
        <authorList>
            <person name="Weinstock G."/>
            <person name="Sodergren E."/>
            <person name="Clifton S."/>
            <person name="Fulton L."/>
            <person name="Fulton B."/>
            <person name="Courtney L."/>
            <person name="Fronick C."/>
            <person name="Harrison M."/>
            <person name="Strong C."/>
            <person name="Farmer C."/>
            <person name="Delahaunty K."/>
            <person name="Markovic C."/>
            <person name="Hall O."/>
            <person name="Minx P."/>
            <person name="Tomlinson C."/>
            <person name="Mitreva M."/>
            <person name="Nelson J."/>
            <person name="Hou S."/>
            <person name="Wollam A."/>
            <person name="Pepin K.H."/>
            <person name="Johnson M."/>
            <person name="Bhonagiri V."/>
            <person name="Nash W.E."/>
            <person name="Warren W."/>
            <person name="Chinwalla A."/>
            <person name="Mardis E.R."/>
            <person name="Wilson R.K."/>
        </authorList>
    </citation>
    <scope>NUCLEOTIDE SEQUENCE [LARGE SCALE GENOMIC DNA]</scope>
    <source>
        <strain evidence="1">ATCC 51259</strain>
    </source>
</reference>
<accession>C9LFS0</accession>
<keyword evidence="2" id="KW-1185">Reference proteome</keyword>